<evidence type="ECO:0000313" key="4">
    <source>
        <dbReference type="EMBL" id="OEH82409.1"/>
    </source>
</evidence>
<feature type="transmembrane region" description="Helical" evidence="2">
    <location>
        <begin position="596"/>
        <end position="619"/>
    </location>
</feature>
<feature type="transmembrane region" description="Helical" evidence="2">
    <location>
        <begin position="9"/>
        <end position="29"/>
    </location>
</feature>
<feature type="transmembrane region" description="Helical" evidence="2">
    <location>
        <begin position="59"/>
        <end position="74"/>
    </location>
</feature>
<feature type="transmembrane region" description="Helical" evidence="2">
    <location>
        <begin position="104"/>
        <end position="128"/>
    </location>
</feature>
<dbReference type="PANTHER" id="PTHR42736:SF1">
    <property type="entry name" value="PROTEIN-GLUTAMINE GAMMA-GLUTAMYLTRANSFERASE"/>
    <property type="match status" value="1"/>
</dbReference>
<gene>
    <name evidence="4" type="ORF">BCR26_02965</name>
</gene>
<keyword evidence="2" id="KW-1133">Transmembrane helix</keyword>
<keyword evidence="2" id="KW-0812">Transmembrane</keyword>
<feature type="domain" description="Transglutaminase-like" evidence="3">
    <location>
        <begin position="463"/>
        <end position="538"/>
    </location>
</feature>
<dbReference type="Pfam" id="PF01841">
    <property type="entry name" value="Transglut_core"/>
    <property type="match status" value="1"/>
</dbReference>
<reference evidence="4 5" key="1">
    <citation type="submission" date="2016-09" db="EMBL/GenBank/DDBJ databases">
        <authorList>
            <person name="Capua I."/>
            <person name="De Benedictis P."/>
            <person name="Joannis T."/>
            <person name="Lombin L.H."/>
            <person name="Cattoli G."/>
        </authorList>
    </citation>
    <scope>NUCLEOTIDE SEQUENCE [LARGE SCALE GENOMIC DNA]</scope>
    <source>
        <strain evidence="4 5">LMG 25899</strain>
    </source>
</reference>
<evidence type="ECO:0000256" key="2">
    <source>
        <dbReference type="SAM" id="Phobius"/>
    </source>
</evidence>
<feature type="compositionally biased region" description="Basic and acidic residues" evidence="1">
    <location>
        <begin position="549"/>
        <end position="562"/>
    </location>
</feature>
<sequence>MKHRVQQKGIYAFLTFLIIAVASQPFLIVYKLQPFYFFAAMIAVLCLITVLVKNQLLRVPLYIFAYLFTLHYYFPFKKSFSWSWFMLFLENLLRSYQQLRNGELGYFSDILALSLILLLLIFMIVLLIEYERWLFNSLLIVSYLLLLVIVNHIHLGGHIMIITGAFLLYYQAKKAPQTVPLQKKRKVMLLTIATIVFASVTAYYFPQVFPKPKNFLLAQTSSIRESLNKQGFYQKVNGYGLLNKSKTGFSEKDEQLGGPLMDDPTVLFTALQTNRHYWHVETKDRYTGKGWRSLSDKETIFDPQESAILIDPNYQGTFLEESIIDLSFKDQSNYLPQPYGKLVVPLDNNKKTSLIPQKNRVNFEQRPINLSLIYQAPVYTETELKQTQTNHLEEQENKQNTQIPMTMPTRINELATKLTKQEKNQYDKVKAIETYLRTTGGYRYSKIDTPYTPEDKDYVDYFLFESKIGYCDNYSSAMVILLRTLDIPSRWVKGFAPGERSYDSAAATNKYTIRNSDAHSWPEVYFEGYGWIPFEPTPSFTNPIPSGKETNKEIDSTSKDSSDTSDTSTQSSLKQSTTPSSSNKEIKSKNEPLTKLLPIFKTIGISLLVLLLTTLAFYLKRYFFLLYFKLYRLVFPKKFTESYIILLNKAEKLFYRWENEPLNQYAIRFEKEY</sequence>
<dbReference type="Proteomes" id="UP000095256">
    <property type="component" value="Unassembled WGS sequence"/>
</dbReference>
<feature type="transmembrane region" description="Helical" evidence="2">
    <location>
        <begin position="35"/>
        <end position="52"/>
    </location>
</feature>
<organism evidence="4 5">
    <name type="scientific">Enterococcus rivorum</name>
    <dbReference type="NCBI Taxonomy" id="762845"/>
    <lineage>
        <taxon>Bacteria</taxon>
        <taxon>Bacillati</taxon>
        <taxon>Bacillota</taxon>
        <taxon>Bacilli</taxon>
        <taxon>Lactobacillales</taxon>
        <taxon>Enterococcaceae</taxon>
        <taxon>Enterococcus</taxon>
    </lineage>
</organism>
<feature type="transmembrane region" description="Helical" evidence="2">
    <location>
        <begin position="140"/>
        <end position="167"/>
    </location>
</feature>
<keyword evidence="5" id="KW-1185">Reference proteome</keyword>
<dbReference type="Gene3D" id="3.10.620.30">
    <property type="match status" value="1"/>
</dbReference>
<dbReference type="STRING" id="762845.BCR26_02965"/>
<dbReference type="SUPFAM" id="SSF54001">
    <property type="entry name" value="Cysteine proteinases"/>
    <property type="match status" value="1"/>
</dbReference>
<comment type="caution">
    <text evidence="4">The sequence shown here is derived from an EMBL/GenBank/DDBJ whole genome shotgun (WGS) entry which is preliminary data.</text>
</comment>
<protein>
    <recommendedName>
        <fullName evidence="3">Transglutaminase-like domain-containing protein</fullName>
    </recommendedName>
</protein>
<dbReference type="PANTHER" id="PTHR42736">
    <property type="entry name" value="PROTEIN-GLUTAMINE GAMMA-GLUTAMYLTRANSFERASE"/>
    <property type="match status" value="1"/>
</dbReference>
<accession>A0A1E5KXK5</accession>
<evidence type="ECO:0000259" key="3">
    <source>
        <dbReference type="SMART" id="SM00460"/>
    </source>
</evidence>
<feature type="region of interest" description="Disordered" evidence="1">
    <location>
        <begin position="542"/>
        <end position="587"/>
    </location>
</feature>
<dbReference type="InterPro" id="IPR052901">
    <property type="entry name" value="Bact_TGase-like"/>
</dbReference>
<dbReference type="RefSeq" id="WP_069698685.1">
    <property type="nucleotide sequence ID" value="NZ_JAGGMA010000001.1"/>
</dbReference>
<keyword evidence="2" id="KW-0472">Membrane</keyword>
<dbReference type="SMART" id="SM00460">
    <property type="entry name" value="TGc"/>
    <property type="match status" value="1"/>
</dbReference>
<dbReference type="EMBL" id="MIEK01000023">
    <property type="protein sequence ID" value="OEH82409.1"/>
    <property type="molecule type" value="Genomic_DNA"/>
</dbReference>
<dbReference type="AlphaFoldDB" id="A0A1E5KXK5"/>
<evidence type="ECO:0000256" key="1">
    <source>
        <dbReference type="SAM" id="MobiDB-lite"/>
    </source>
</evidence>
<dbReference type="InterPro" id="IPR038765">
    <property type="entry name" value="Papain-like_cys_pep_sf"/>
</dbReference>
<proteinExistence type="predicted"/>
<name>A0A1E5KXK5_9ENTE</name>
<dbReference type="InterPro" id="IPR002931">
    <property type="entry name" value="Transglutaminase-like"/>
</dbReference>
<feature type="transmembrane region" description="Helical" evidence="2">
    <location>
        <begin position="187"/>
        <end position="205"/>
    </location>
</feature>
<feature type="compositionally biased region" description="Low complexity" evidence="1">
    <location>
        <begin position="564"/>
        <end position="583"/>
    </location>
</feature>
<evidence type="ECO:0000313" key="5">
    <source>
        <dbReference type="Proteomes" id="UP000095256"/>
    </source>
</evidence>